<sequence>MILLLNSTTIMQKNKTEILIQKYLSHQLNEQEFEELKQWIEKDASHREIFVKLLSLHHVNNQLNLLHQFDKEGSWKSLQNRCNQSGSIYRRIVVYSSAAAIAILIGITSILYFNDRNLAPVIAQSEQSQQSPLSQNPETPKATWVQANQSVVPLYNSQREINGSRINNGEITFPQESNYPHKPEPDAELLQNKIIVPKGSEYAIVLADGTKVKMNADSHINFPVQFGDTREVTLEGEAMFEVTHDEARPFIIKTHDHTIYVLGTTFNISAYPDEELSVTLIEGKLKVNAPSGEYYLLPGEHYSSAQSKVYKVDPEFYISWTEGAMEFDAMPFPLLIARLSRCYNVDIQIASKELETMKFTGVIFRNKPLDFALDIIHRVSDVKFEKKGETILVKKQ</sequence>
<evidence type="ECO:0000313" key="4">
    <source>
        <dbReference type="EMBL" id="ALK83826.1"/>
    </source>
</evidence>
<dbReference type="Pfam" id="PF04773">
    <property type="entry name" value="FecR"/>
    <property type="match status" value="1"/>
</dbReference>
<dbReference type="PANTHER" id="PTHR30273:SF2">
    <property type="entry name" value="PROTEIN FECR"/>
    <property type="match status" value="1"/>
</dbReference>
<proteinExistence type="predicted"/>
<dbReference type="PANTHER" id="PTHR30273">
    <property type="entry name" value="PERIPLASMIC SIGNAL SENSOR AND SIGMA FACTOR ACTIVATOR FECR-RELATED"/>
    <property type="match status" value="1"/>
</dbReference>
<feature type="transmembrane region" description="Helical" evidence="1">
    <location>
        <begin position="92"/>
        <end position="113"/>
    </location>
</feature>
<organism evidence="4 5">
    <name type="scientific">Phocaeicola vulgatus</name>
    <name type="common">Bacteroides vulgatus</name>
    <dbReference type="NCBI Taxonomy" id="821"/>
    <lineage>
        <taxon>Bacteria</taxon>
        <taxon>Pseudomonadati</taxon>
        <taxon>Bacteroidota</taxon>
        <taxon>Bacteroidia</taxon>
        <taxon>Bacteroidales</taxon>
        <taxon>Bacteroidaceae</taxon>
        <taxon>Phocaeicola</taxon>
    </lineage>
</organism>
<dbReference type="InterPro" id="IPR032508">
    <property type="entry name" value="FecR_C"/>
</dbReference>
<dbReference type="InterPro" id="IPR006860">
    <property type="entry name" value="FecR"/>
</dbReference>
<dbReference type="AlphaFoldDB" id="A0A0N7J705"/>
<accession>A0A0N7J705</accession>
<evidence type="ECO:0000259" key="2">
    <source>
        <dbReference type="Pfam" id="PF04773"/>
    </source>
</evidence>
<dbReference type="Gene3D" id="2.60.120.1440">
    <property type="match status" value="1"/>
</dbReference>
<reference evidence="4 5" key="2">
    <citation type="journal article" date="2016" name="Genome Biol. Evol.">
        <title>Extensive mobilome-driven genome diversification in mouse gut-associated Bacteroides vulgatus mpk.</title>
        <authorList>
            <person name="Lange A."/>
            <person name="Beier S."/>
            <person name="Steimle A."/>
            <person name="Autenrieth I.B."/>
            <person name="Huson D.H."/>
            <person name="Frick J.S."/>
        </authorList>
    </citation>
    <scope>NUCLEOTIDE SEQUENCE [LARGE SCALE GENOMIC DNA]</scope>
    <source>
        <strain evidence="5">mpk</strain>
    </source>
</reference>
<feature type="domain" description="FecR protein" evidence="2">
    <location>
        <begin position="194"/>
        <end position="285"/>
    </location>
</feature>
<gene>
    <name evidence="4" type="ORF">BvMPK_1212</name>
</gene>
<dbReference type="InterPro" id="IPR012373">
    <property type="entry name" value="Ferrdict_sens_TM"/>
</dbReference>
<dbReference type="PATRIC" id="fig|821.40.peg.1441"/>
<keyword evidence="1" id="KW-1133">Transmembrane helix</keyword>
<dbReference type="GO" id="GO:0016989">
    <property type="term" value="F:sigma factor antagonist activity"/>
    <property type="evidence" value="ECO:0007669"/>
    <property type="project" value="TreeGrafter"/>
</dbReference>
<dbReference type="EMBL" id="CP013020">
    <property type="protein sequence ID" value="ALK83826.1"/>
    <property type="molecule type" value="Genomic_DNA"/>
</dbReference>
<evidence type="ECO:0000313" key="5">
    <source>
        <dbReference type="Proteomes" id="UP000061587"/>
    </source>
</evidence>
<keyword evidence="1" id="KW-0812">Transmembrane</keyword>
<dbReference type="Proteomes" id="UP000061587">
    <property type="component" value="Chromosome"/>
</dbReference>
<evidence type="ECO:0000259" key="3">
    <source>
        <dbReference type="Pfam" id="PF16344"/>
    </source>
</evidence>
<reference evidence="5" key="1">
    <citation type="submission" date="2015-10" db="EMBL/GenBank/DDBJ databases">
        <title>Extensive mobilome-driven genome diversification in gut-associated Bacteroides vulgatus mpk.</title>
        <authorList>
            <person name="Beier S."/>
            <person name="Lange A."/>
            <person name="Huson D.H."/>
            <person name="Frick J.-S."/>
            <person name="Autenrieth I.B."/>
        </authorList>
    </citation>
    <scope>NUCLEOTIDE SEQUENCE [LARGE SCALE GENOMIC DNA]</scope>
    <source>
        <strain evidence="5">mpk</strain>
    </source>
</reference>
<dbReference type="Gene3D" id="3.55.50.30">
    <property type="match status" value="1"/>
</dbReference>
<keyword evidence="1" id="KW-0472">Membrane</keyword>
<evidence type="ECO:0000256" key="1">
    <source>
        <dbReference type="SAM" id="Phobius"/>
    </source>
</evidence>
<protein>
    <submittedName>
        <fullName evidence="4">Anti-sigma factor</fullName>
    </submittedName>
</protein>
<dbReference type="Pfam" id="PF16344">
    <property type="entry name" value="FecR_C"/>
    <property type="match status" value="1"/>
</dbReference>
<name>A0A0N7J705_PHOVU</name>
<feature type="domain" description="Protein FecR C-terminal" evidence="3">
    <location>
        <begin position="326"/>
        <end position="393"/>
    </location>
</feature>